<proteinExistence type="predicted"/>
<dbReference type="Proteomes" id="UP000198860">
    <property type="component" value="Unassembled WGS sequence"/>
</dbReference>
<sequence length="40" mass="5075">MYLFLLYVTIFFVQKYLKHYFPLWKGEKRTYEGSYHYTSL</sequence>
<reference evidence="2" key="1">
    <citation type="submission" date="2016-10" db="EMBL/GenBank/DDBJ databases">
        <authorList>
            <person name="Varghese N."/>
            <person name="Submissions S."/>
        </authorList>
    </citation>
    <scope>NUCLEOTIDE SEQUENCE [LARGE SCALE GENOMIC DNA]</scope>
    <source>
        <strain evidence="2">CGMCC 1.3703</strain>
    </source>
</reference>
<keyword evidence="2" id="KW-1185">Reference proteome</keyword>
<gene>
    <name evidence="1" type="ORF">SAMN05421677_10679</name>
</gene>
<evidence type="ECO:0000313" key="1">
    <source>
        <dbReference type="EMBL" id="SDO57781.1"/>
    </source>
</evidence>
<evidence type="ECO:0000313" key="2">
    <source>
        <dbReference type="Proteomes" id="UP000198860"/>
    </source>
</evidence>
<accession>A0A1H0KPT1</accession>
<dbReference type="AlphaFoldDB" id="A0A1H0KPT1"/>
<protein>
    <submittedName>
        <fullName evidence="1">Uncharacterized protein</fullName>
    </submittedName>
</protein>
<dbReference type="EMBL" id="FNIZ01000006">
    <property type="protein sequence ID" value="SDO57781.1"/>
    <property type="molecule type" value="Genomic_DNA"/>
</dbReference>
<dbReference type="STRING" id="240303.SAMN05421677_10679"/>
<organism evidence="1 2">
    <name type="scientific">Halobacillus aidingensis</name>
    <dbReference type="NCBI Taxonomy" id="240303"/>
    <lineage>
        <taxon>Bacteria</taxon>
        <taxon>Bacillati</taxon>
        <taxon>Bacillota</taxon>
        <taxon>Bacilli</taxon>
        <taxon>Bacillales</taxon>
        <taxon>Bacillaceae</taxon>
        <taxon>Halobacillus</taxon>
    </lineage>
</organism>
<name>A0A1H0KPT1_HALAD</name>